<name>A0A084EUG8_SPHYA</name>
<feature type="domain" description="Solute-binding protein family 5" evidence="3">
    <location>
        <begin position="81"/>
        <end position="175"/>
    </location>
</feature>
<comment type="caution">
    <text evidence="4">The sequence shown here is derived from an EMBL/GenBank/DDBJ whole genome shotgun (WGS) entry which is preliminary data.</text>
</comment>
<dbReference type="Gene3D" id="3.90.76.10">
    <property type="entry name" value="Dipeptide-binding Protein, Domain 1"/>
    <property type="match status" value="1"/>
</dbReference>
<proteinExistence type="inferred from homology"/>
<comment type="similarity">
    <text evidence="2">Belongs to the bacterial solute-binding protein 5 family.</text>
</comment>
<evidence type="ECO:0000256" key="1">
    <source>
        <dbReference type="ARBA" id="ARBA00004418"/>
    </source>
</evidence>
<dbReference type="EMBL" id="JGVR01000001">
    <property type="protein sequence ID" value="KEZ21610.1"/>
    <property type="molecule type" value="Genomic_DNA"/>
</dbReference>
<dbReference type="RefSeq" id="WP_037516214.1">
    <property type="nucleotide sequence ID" value="NZ_JGVR01000001.1"/>
</dbReference>
<reference evidence="4 5" key="1">
    <citation type="submission" date="2014-03" db="EMBL/GenBank/DDBJ databases">
        <title>Genome sequence of Sphingobium yanoikuyae B1.</title>
        <authorList>
            <person name="Gan H.M."/>
            <person name="Gan H.Y."/>
            <person name="Savka M.A."/>
        </authorList>
    </citation>
    <scope>NUCLEOTIDE SEQUENCE [LARGE SCALE GENOMIC DNA]</scope>
    <source>
        <strain evidence="4 5">B1</strain>
    </source>
</reference>
<evidence type="ECO:0000259" key="3">
    <source>
        <dbReference type="Pfam" id="PF00496"/>
    </source>
</evidence>
<evidence type="ECO:0000256" key="2">
    <source>
        <dbReference type="ARBA" id="ARBA00005695"/>
    </source>
</evidence>
<organism evidence="4 5">
    <name type="scientific">Sphingobium yanoikuyae</name>
    <name type="common">Sphingomonas yanoikuyae</name>
    <dbReference type="NCBI Taxonomy" id="13690"/>
    <lineage>
        <taxon>Bacteria</taxon>
        <taxon>Pseudomonadati</taxon>
        <taxon>Pseudomonadota</taxon>
        <taxon>Alphaproteobacteria</taxon>
        <taxon>Sphingomonadales</taxon>
        <taxon>Sphingomonadaceae</taxon>
        <taxon>Sphingobium</taxon>
    </lineage>
</organism>
<protein>
    <submittedName>
        <fullName evidence="4">Extracellular solute-binding protein, family 5</fullName>
    </submittedName>
</protein>
<sequence>MFAVPPRLRALSRRAALIAGASLGLALGSCSDEGSGPVVVSVIGSRTELAKPLQNLPNPAAKLILEATAQGLVAFDAGGDILPALAQRWVVEDDGRSYIFRLRRAFWANGARVTAPDVARMLMTRIEMLRQLDPDGPLDAVQAVVPMTGEVIEIRMAAARPYVLQMLAQPQMAVLSRDGGTGPYRSVWRSGAAMLAPVDRLSGDDADSDEEEAGVPAWQTRVLRAERASLAIIRFREKQSALVLGGRYADLPLLVPAGIDRDAVRMDPVQGLLGLAVTGKGDLLDDDGVRAAINMAVDRNQLLQMFPLGGWAISEQLLPGQLDLPVAPPTPAWLGQAMDDRRAQGRAIIDRWRGTHGDPPPLRIALPAGPGSTLLFGLLARDLGAIGLAAERVDLADKADLSLIDEVAAYDSALWYLGRIGCARKIHCSPEGEAALQAASLASTAEERAARVAQAVGLIQGHDGYIPLGAPIRWSLVSKRLSGFLPSPRGRHPLNHLFRSTN</sequence>
<comment type="subcellular location">
    <subcellularLocation>
        <location evidence="1">Periplasm</location>
    </subcellularLocation>
</comment>
<evidence type="ECO:0000313" key="4">
    <source>
        <dbReference type="EMBL" id="KEZ21610.1"/>
    </source>
</evidence>
<dbReference type="STRING" id="13690.AX777_06820"/>
<dbReference type="SUPFAM" id="SSF53850">
    <property type="entry name" value="Periplasmic binding protein-like II"/>
    <property type="match status" value="1"/>
</dbReference>
<dbReference type="eggNOG" id="COG4166">
    <property type="taxonomic scope" value="Bacteria"/>
</dbReference>
<gene>
    <name evidence="4" type="ORF">CP98_00288</name>
</gene>
<dbReference type="AlphaFoldDB" id="A0A084EUG8"/>
<dbReference type="Gene3D" id="3.10.105.10">
    <property type="entry name" value="Dipeptide-binding Protein, Domain 3"/>
    <property type="match status" value="1"/>
</dbReference>
<dbReference type="PATRIC" id="fig|13690.10.peg.296"/>
<accession>A0A084EUG8</accession>
<dbReference type="InterPro" id="IPR039424">
    <property type="entry name" value="SBP_5"/>
</dbReference>
<dbReference type="Proteomes" id="UP000028534">
    <property type="component" value="Unassembled WGS sequence"/>
</dbReference>
<dbReference type="PANTHER" id="PTHR30290">
    <property type="entry name" value="PERIPLASMIC BINDING COMPONENT OF ABC TRANSPORTER"/>
    <property type="match status" value="1"/>
</dbReference>
<dbReference type="PROSITE" id="PS51257">
    <property type="entry name" value="PROKAR_LIPOPROTEIN"/>
    <property type="match status" value="1"/>
</dbReference>
<dbReference type="InterPro" id="IPR000914">
    <property type="entry name" value="SBP_5_dom"/>
</dbReference>
<dbReference type="GO" id="GO:1904680">
    <property type="term" value="F:peptide transmembrane transporter activity"/>
    <property type="evidence" value="ECO:0007669"/>
    <property type="project" value="TreeGrafter"/>
</dbReference>
<evidence type="ECO:0000313" key="5">
    <source>
        <dbReference type="Proteomes" id="UP000028534"/>
    </source>
</evidence>
<dbReference type="GO" id="GO:0015833">
    <property type="term" value="P:peptide transport"/>
    <property type="evidence" value="ECO:0007669"/>
    <property type="project" value="TreeGrafter"/>
</dbReference>
<dbReference type="Pfam" id="PF00496">
    <property type="entry name" value="SBP_bac_5"/>
    <property type="match status" value="1"/>
</dbReference>